<feature type="region of interest" description="Disordered" evidence="1">
    <location>
        <begin position="347"/>
        <end position="454"/>
    </location>
</feature>
<feature type="region of interest" description="Disordered" evidence="1">
    <location>
        <begin position="476"/>
        <end position="520"/>
    </location>
</feature>
<keyword evidence="3" id="KW-0732">Signal</keyword>
<sequence>MLLIITAAVVTVSIAAMTATASAMPVPSPSPSPSMPGPVDIPVDSPGSGFGIGDWINGQINSWFANLVALAIKPLLDVLAATLLSTPDVSGSGRVFDLWKATAAIANTGFVLLATIGAITAMGHETVQTRYAVKEVLPRLFVAVLAVNVSFGICGKAIELANPLSHALLGQDFDERRAAATLRLLVVVPGQQEIFYILLALVAVILLILLLIAFVMRAALIVLLVVAAPLALACLALPYTDGLTRFWWRAFTGLLIVQVAQSLTLVMAVRIFFNQDGRLLLGLMPTGQLVNLVLVLCLLIILVRIPGWVSRRVFAQTAGRGSTVTRIVKYALAYKLTSPVVNALHLGRGARGGRGSGRARGAPVAMASRAQPALAAGPAGTAAATTATTASTARGGTGQPHHAPGAVRRPGNPGNSQPGPVKHPSSGPPAQGKYPTPLRPSVPIRPTTPVYGYPRDTYYANGPAGLAQMYWLRAQSTPSTSRWPVQSPGAPAPGGIDRPQNPGRRGPQRHGRPSGGGDNR</sequence>
<proteinExistence type="predicted"/>
<gene>
    <name evidence="4" type="ORF">FH610_009780</name>
</gene>
<evidence type="ECO:0000313" key="4">
    <source>
        <dbReference type="EMBL" id="KAB8186028.1"/>
    </source>
</evidence>
<feature type="compositionally biased region" description="Low complexity" evidence="1">
    <location>
        <begin position="359"/>
        <end position="394"/>
    </location>
</feature>
<keyword evidence="2" id="KW-0472">Membrane</keyword>
<feature type="compositionally biased region" description="Gly residues" evidence="1">
    <location>
        <begin position="349"/>
        <end position="358"/>
    </location>
</feature>
<dbReference type="InterPro" id="IPR045782">
    <property type="entry name" value="TrbL_3"/>
</dbReference>
<keyword evidence="2" id="KW-1133">Transmembrane helix</keyword>
<dbReference type="Pfam" id="PF19590">
    <property type="entry name" value="TrbL_3"/>
    <property type="match status" value="1"/>
</dbReference>
<organism evidence="4 5">
    <name type="scientific">Microbispora catharanthi</name>
    <dbReference type="NCBI Taxonomy" id="1712871"/>
    <lineage>
        <taxon>Bacteria</taxon>
        <taxon>Bacillati</taxon>
        <taxon>Actinomycetota</taxon>
        <taxon>Actinomycetes</taxon>
        <taxon>Streptosporangiales</taxon>
        <taxon>Streptosporangiaceae</taxon>
        <taxon>Microbispora</taxon>
    </lineage>
</organism>
<dbReference type="AlphaFoldDB" id="A0A5N6BZV0"/>
<evidence type="ECO:0008006" key="6">
    <source>
        <dbReference type="Google" id="ProtNLM"/>
    </source>
</evidence>
<feature type="transmembrane region" description="Helical" evidence="2">
    <location>
        <begin position="221"/>
        <end position="240"/>
    </location>
</feature>
<evidence type="ECO:0000256" key="2">
    <source>
        <dbReference type="SAM" id="Phobius"/>
    </source>
</evidence>
<reference evidence="4 5" key="1">
    <citation type="submission" date="2019-10" db="EMBL/GenBank/DDBJ databases">
        <title>Nonomuraea sp. nov., isolated from Phyllanthus amarus.</title>
        <authorList>
            <person name="Klykleung N."/>
            <person name="Tanasupawat S."/>
        </authorList>
    </citation>
    <scope>NUCLEOTIDE SEQUENCE [LARGE SCALE GENOMIC DNA]</scope>
    <source>
        <strain evidence="4 5">CR1-09</strain>
    </source>
</reference>
<feature type="chain" id="PRO_5024322186" description="Type IV secretion system protein" evidence="3">
    <location>
        <begin position="24"/>
        <end position="520"/>
    </location>
</feature>
<accession>A0A5N6BZV0</accession>
<evidence type="ECO:0000313" key="5">
    <source>
        <dbReference type="Proteomes" id="UP000313066"/>
    </source>
</evidence>
<evidence type="ECO:0000256" key="3">
    <source>
        <dbReference type="SAM" id="SignalP"/>
    </source>
</evidence>
<dbReference type="EMBL" id="VDMA02000004">
    <property type="protein sequence ID" value="KAB8186028.1"/>
    <property type="molecule type" value="Genomic_DNA"/>
</dbReference>
<name>A0A5N6BZV0_9ACTN</name>
<keyword evidence="2" id="KW-0812">Transmembrane</keyword>
<protein>
    <recommendedName>
        <fullName evidence="6">Type IV secretion system protein</fullName>
    </recommendedName>
</protein>
<keyword evidence="5" id="KW-1185">Reference proteome</keyword>
<comment type="caution">
    <text evidence="4">The sequence shown here is derived from an EMBL/GenBank/DDBJ whole genome shotgun (WGS) entry which is preliminary data.</text>
</comment>
<evidence type="ECO:0000256" key="1">
    <source>
        <dbReference type="SAM" id="MobiDB-lite"/>
    </source>
</evidence>
<feature type="transmembrane region" description="Helical" evidence="2">
    <location>
        <begin position="104"/>
        <end position="124"/>
    </location>
</feature>
<feature type="transmembrane region" description="Helical" evidence="2">
    <location>
        <begin position="194"/>
        <end position="214"/>
    </location>
</feature>
<dbReference type="Proteomes" id="UP000313066">
    <property type="component" value="Unassembled WGS sequence"/>
</dbReference>
<feature type="signal peptide" evidence="3">
    <location>
        <begin position="1"/>
        <end position="23"/>
    </location>
</feature>
<feature type="transmembrane region" description="Helical" evidence="2">
    <location>
        <begin position="289"/>
        <end position="309"/>
    </location>
</feature>
<dbReference type="RefSeq" id="WP_139573980.1">
    <property type="nucleotide sequence ID" value="NZ_VDMA02000004.1"/>
</dbReference>
<feature type="transmembrane region" description="Helical" evidence="2">
    <location>
        <begin position="136"/>
        <end position="158"/>
    </location>
</feature>
<feature type="transmembrane region" description="Helical" evidence="2">
    <location>
        <begin position="246"/>
        <end position="269"/>
    </location>
</feature>